<evidence type="ECO:0000256" key="2">
    <source>
        <dbReference type="ARBA" id="ARBA00022649"/>
    </source>
</evidence>
<dbReference type="PANTHER" id="PTHR38781:SF1">
    <property type="entry name" value="ANTITOXIN DINJ-RELATED"/>
    <property type="match status" value="1"/>
</dbReference>
<proteinExistence type="inferred from homology"/>
<evidence type="ECO:0000256" key="1">
    <source>
        <dbReference type="ARBA" id="ARBA00010562"/>
    </source>
</evidence>
<dbReference type="InterPro" id="IPR013321">
    <property type="entry name" value="Arc_rbn_hlx_hlx"/>
</dbReference>
<dbReference type="Pfam" id="PF04221">
    <property type="entry name" value="RelB"/>
    <property type="match status" value="1"/>
</dbReference>
<comment type="similarity">
    <text evidence="1">Belongs to the RelB/DinJ antitoxin family.</text>
</comment>
<dbReference type="EMBL" id="MHUW01000001">
    <property type="protein sequence ID" value="OHA84355.1"/>
    <property type="molecule type" value="Genomic_DNA"/>
</dbReference>
<gene>
    <name evidence="3" type="ORF">A2937_01285</name>
</gene>
<dbReference type="GO" id="GO:0006355">
    <property type="term" value="P:regulation of DNA-templated transcription"/>
    <property type="evidence" value="ECO:0007669"/>
    <property type="project" value="InterPro"/>
</dbReference>
<dbReference type="NCBIfam" id="TIGR02384">
    <property type="entry name" value="RelB_DinJ"/>
    <property type="match status" value="1"/>
</dbReference>
<accession>A0A1G2SH63</accession>
<comment type="caution">
    <text evidence="3">The sequence shown here is derived from an EMBL/GenBank/DDBJ whole genome shotgun (WGS) entry which is preliminary data.</text>
</comment>
<protein>
    <recommendedName>
        <fullName evidence="5">Damage-inducible protein J</fullName>
    </recommendedName>
</protein>
<dbReference type="Gene3D" id="1.10.1220.10">
    <property type="entry name" value="Met repressor-like"/>
    <property type="match status" value="1"/>
</dbReference>
<dbReference type="GO" id="GO:0006351">
    <property type="term" value="P:DNA-templated transcription"/>
    <property type="evidence" value="ECO:0007669"/>
    <property type="project" value="TreeGrafter"/>
</dbReference>
<evidence type="ECO:0008006" key="5">
    <source>
        <dbReference type="Google" id="ProtNLM"/>
    </source>
</evidence>
<dbReference type="STRING" id="1802727.A2937_01285"/>
<dbReference type="Proteomes" id="UP000177987">
    <property type="component" value="Unassembled WGS sequence"/>
</dbReference>
<keyword evidence="2" id="KW-1277">Toxin-antitoxin system</keyword>
<evidence type="ECO:0000313" key="3">
    <source>
        <dbReference type="EMBL" id="OHA84355.1"/>
    </source>
</evidence>
<dbReference type="InterPro" id="IPR007337">
    <property type="entry name" value="RelB/DinJ"/>
</dbReference>
<dbReference type="AlphaFoldDB" id="A0A1G2SH63"/>
<evidence type="ECO:0000313" key="4">
    <source>
        <dbReference type="Proteomes" id="UP000177987"/>
    </source>
</evidence>
<name>A0A1G2SH63_9BACT</name>
<reference evidence="3 4" key="1">
    <citation type="journal article" date="2016" name="Nat. Commun.">
        <title>Thousands of microbial genomes shed light on interconnected biogeochemical processes in an aquifer system.</title>
        <authorList>
            <person name="Anantharaman K."/>
            <person name="Brown C.T."/>
            <person name="Hug L.A."/>
            <person name="Sharon I."/>
            <person name="Castelle C.J."/>
            <person name="Probst A.J."/>
            <person name="Thomas B.C."/>
            <person name="Singh A."/>
            <person name="Wilkins M.J."/>
            <person name="Karaoz U."/>
            <person name="Brodie E.L."/>
            <person name="Williams K.H."/>
            <person name="Hubbard S.S."/>
            <person name="Banfield J.F."/>
        </authorList>
    </citation>
    <scope>NUCLEOTIDE SEQUENCE [LARGE SCALE GENOMIC DNA]</scope>
</reference>
<sequence>MYGVYTYLMTTLNVRIDEKVKERAMAILAERGLNLSTGINVFLRQVIEEKGLPFIPGDSAFLRKKYDREVVFAKKGKTYKNAKSLMAAALK</sequence>
<dbReference type="PANTHER" id="PTHR38781">
    <property type="entry name" value="ANTITOXIN DINJ-RELATED"/>
    <property type="match status" value="1"/>
</dbReference>
<organism evidence="3 4">
    <name type="scientific">Candidatus Yonathbacteria bacterium RIFCSPLOWO2_01_FULL_47_33b</name>
    <dbReference type="NCBI Taxonomy" id="1802727"/>
    <lineage>
        <taxon>Bacteria</taxon>
        <taxon>Candidatus Yonathiibacteriota</taxon>
    </lineage>
</organism>